<dbReference type="InterPro" id="IPR027417">
    <property type="entry name" value="P-loop_NTPase"/>
</dbReference>
<keyword evidence="3 6" id="KW-0067">ATP-binding</keyword>
<dbReference type="SUPFAM" id="SSF50331">
    <property type="entry name" value="MOP-like"/>
    <property type="match status" value="1"/>
</dbReference>
<feature type="domain" description="ABC transporter" evidence="5">
    <location>
        <begin position="29"/>
        <end position="259"/>
    </location>
</feature>
<dbReference type="InterPro" id="IPR003593">
    <property type="entry name" value="AAA+_ATPase"/>
</dbReference>
<sequence length="402" mass="42414">MTASAPFTTIAAPPRAHDDVTATAAPSGLVVAGLSKDLGGRTIVDDLHLDVARGELVALLGPSGCGKTTTLRMIAGFLEPDRGSVVIDGRDVTAAGPDRRPSAMVFQNYALWPHLSVFKNVAFPLTLRKLPKDEVARRVMAALETVNLAHHAHSRPAHISGGEQQRAALARAIVQEPDLLLLDEPLSNLDAKLRVKVREEIRDIQQRLGITTVMVTHDQDEALAISDRVAVMHQGRIEQVSAPTELYARPRTLVVASFIGSMNLLPAPRLAGTTPETLTAGPPAAFVPTSADADVWAVRPEDVAYAPRGTRPADDATSVVVRRVLPHGHFQELVLDAGGVEVRALVTGSAPAVGEAGTVTLREVRHYRDGILVPERAAAASAPPAPAAPVEPVAPAGADAAR</sequence>
<keyword evidence="2" id="KW-0547">Nucleotide-binding</keyword>
<keyword evidence="7" id="KW-1185">Reference proteome</keyword>
<dbReference type="PROSITE" id="PS50893">
    <property type="entry name" value="ABC_TRANSPORTER_2"/>
    <property type="match status" value="1"/>
</dbReference>
<dbReference type="Proteomes" id="UP000195101">
    <property type="component" value="Unassembled WGS sequence"/>
</dbReference>
<dbReference type="AlphaFoldDB" id="A0A251YUP5"/>
<dbReference type="InterPro" id="IPR003439">
    <property type="entry name" value="ABC_transporter-like_ATP-bd"/>
</dbReference>
<evidence type="ECO:0000256" key="4">
    <source>
        <dbReference type="SAM" id="MobiDB-lite"/>
    </source>
</evidence>
<dbReference type="SMART" id="SM00382">
    <property type="entry name" value="AAA"/>
    <property type="match status" value="1"/>
</dbReference>
<dbReference type="SUPFAM" id="SSF52540">
    <property type="entry name" value="P-loop containing nucleoside triphosphate hydrolases"/>
    <property type="match status" value="1"/>
</dbReference>
<keyword evidence="1" id="KW-0813">Transport</keyword>
<evidence type="ECO:0000313" key="6">
    <source>
        <dbReference type="EMBL" id="OUE27935.1"/>
    </source>
</evidence>
<proteinExistence type="predicted"/>
<dbReference type="Gene3D" id="2.40.50.100">
    <property type="match status" value="1"/>
</dbReference>
<evidence type="ECO:0000259" key="5">
    <source>
        <dbReference type="PROSITE" id="PS50893"/>
    </source>
</evidence>
<dbReference type="PANTHER" id="PTHR42781">
    <property type="entry name" value="SPERMIDINE/PUTRESCINE IMPORT ATP-BINDING PROTEIN POTA"/>
    <property type="match status" value="1"/>
</dbReference>
<dbReference type="PANTHER" id="PTHR42781:SF4">
    <property type="entry name" value="SPERMIDINE_PUTRESCINE IMPORT ATP-BINDING PROTEIN POTA"/>
    <property type="match status" value="1"/>
</dbReference>
<dbReference type="GO" id="GO:0016887">
    <property type="term" value="F:ATP hydrolysis activity"/>
    <property type="evidence" value="ECO:0007669"/>
    <property type="project" value="InterPro"/>
</dbReference>
<evidence type="ECO:0000256" key="2">
    <source>
        <dbReference type="ARBA" id="ARBA00022741"/>
    </source>
</evidence>
<name>A0A251YUP5_9MICO</name>
<dbReference type="InterPro" id="IPR017871">
    <property type="entry name" value="ABC_transporter-like_CS"/>
</dbReference>
<gene>
    <name evidence="6" type="primary">potA_1</name>
    <name evidence="6" type="ORF">BFL37_01160</name>
</gene>
<dbReference type="InterPro" id="IPR050093">
    <property type="entry name" value="ABC_SmlMolc_Importer"/>
</dbReference>
<accession>A0A251YUP5</accession>
<dbReference type="PROSITE" id="PS00211">
    <property type="entry name" value="ABC_TRANSPORTER_1"/>
    <property type="match status" value="1"/>
</dbReference>
<dbReference type="Gene3D" id="3.40.50.300">
    <property type="entry name" value="P-loop containing nucleotide triphosphate hydrolases"/>
    <property type="match status" value="1"/>
</dbReference>
<reference evidence="6 7" key="1">
    <citation type="submission" date="2016-08" db="EMBL/GenBank/DDBJ databases">
        <title>Genome sequence of Clavibacter michiganensis spp strain CFBP8019.</title>
        <authorList>
            <person name="Thapa S.P."/>
            <person name="Coaker G."/>
            <person name="Jacques M.-A."/>
        </authorList>
    </citation>
    <scope>NUCLEOTIDE SEQUENCE [LARGE SCALE GENOMIC DNA]</scope>
    <source>
        <strain evidence="6">CFBP8019</strain>
    </source>
</reference>
<dbReference type="OrthoDB" id="9802264at2"/>
<dbReference type="FunFam" id="3.40.50.300:FF:000042">
    <property type="entry name" value="Maltose/maltodextrin ABC transporter, ATP-binding protein"/>
    <property type="match status" value="1"/>
</dbReference>
<dbReference type="GO" id="GO:0043190">
    <property type="term" value="C:ATP-binding cassette (ABC) transporter complex"/>
    <property type="evidence" value="ECO:0007669"/>
    <property type="project" value="UniProtKB-ARBA"/>
</dbReference>
<dbReference type="Pfam" id="PF00005">
    <property type="entry name" value="ABC_tran"/>
    <property type="match status" value="1"/>
</dbReference>
<dbReference type="GO" id="GO:0140359">
    <property type="term" value="F:ABC-type transporter activity"/>
    <property type="evidence" value="ECO:0007669"/>
    <property type="project" value="UniProtKB-ARBA"/>
</dbReference>
<dbReference type="GO" id="GO:0005524">
    <property type="term" value="F:ATP binding"/>
    <property type="evidence" value="ECO:0007669"/>
    <property type="project" value="UniProtKB-KW"/>
</dbReference>
<feature type="region of interest" description="Disordered" evidence="4">
    <location>
        <begin position="378"/>
        <end position="402"/>
    </location>
</feature>
<comment type="caution">
    <text evidence="6">The sequence shown here is derived from an EMBL/GenBank/DDBJ whole genome shotgun (WGS) entry which is preliminary data.</text>
</comment>
<dbReference type="EMBL" id="MDJZ01000003">
    <property type="protein sequence ID" value="OUE27935.1"/>
    <property type="molecule type" value="Genomic_DNA"/>
</dbReference>
<evidence type="ECO:0000256" key="3">
    <source>
        <dbReference type="ARBA" id="ARBA00022840"/>
    </source>
</evidence>
<protein>
    <submittedName>
        <fullName evidence="6">Spermidine/putrescine import ATP-binding protein PotA</fullName>
    </submittedName>
</protein>
<organism evidence="6 7">
    <name type="scientific">Clavibacter michiganensis</name>
    <dbReference type="NCBI Taxonomy" id="28447"/>
    <lineage>
        <taxon>Bacteria</taxon>
        <taxon>Bacillati</taxon>
        <taxon>Actinomycetota</taxon>
        <taxon>Actinomycetes</taxon>
        <taxon>Micrococcales</taxon>
        <taxon>Microbacteriaceae</taxon>
        <taxon>Clavibacter</taxon>
    </lineage>
</organism>
<feature type="compositionally biased region" description="Low complexity" evidence="4">
    <location>
        <begin position="390"/>
        <end position="402"/>
    </location>
</feature>
<evidence type="ECO:0000313" key="7">
    <source>
        <dbReference type="Proteomes" id="UP000195101"/>
    </source>
</evidence>
<evidence type="ECO:0000256" key="1">
    <source>
        <dbReference type="ARBA" id="ARBA00022448"/>
    </source>
</evidence>
<dbReference type="RefSeq" id="WP_086513350.1">
    <property type="nucleotide sequence ID" value="NZ_MDJZ01000003.1"/>
</dbReference>
<dbReference type="InterPro" id="IPR008995">
    <property type="entry name" value="Mo/tungstate-bd_C_term_dom"/>
</dbReference>